<feature type="compositionally biased region" description="Acidic residues" evidence="3">
    <location>
        <begin position="280"/>
        <end position="289"/>
    </location>
</feature>
<name>A0A5D5ATE0_9EURY</name>
<dbReference type="InterPro" id="IPR011004">
    <property type="entry name" value="Trimer_LpxA-like_sf"/>
</dbReference>
<evidence type="ECO:0000256" key="3">
    <source>
        <dbReference type="SAM" id="MobiDB-lite"/>
    </source>
</evidence>
<keyword evidence="2 4" id="KW-0808">Transferase</keyword>
<dbReference type="AlphaFoldDB" id="A0A5D5ATE0"/>
<protein>
    <submittedName>
        <fullName evidence="4">Acyltransferase</fullName>
    </submittedName>
</protein>
<comment type="similarity">
    <text evidence="1">Belongs to the transferase hexapeptide repeat family.</text>
</comment>
<organism evidence="4 5">
    <name type="scientific">Natrialba swarupiae</name>
    <dbReference type="NCBI Taxonomy" id="2448032"/>
    <lineage>
        <taxon>Archaea</taxon>
        <taxon>Methanobacteriati</taxon>
        <taxon>Methanobacteriota</taxon>
        <taxon>Stenosarchaea group</taxon>
        <taxon>Halobacteria</taxon>
        <taxon>Halobacteriales</taxon>
        <taxon>Natrialbaceae</taxon>
        <taxon>Natrialba</taxon>
    </lineage>
</organism>
<dbReference type="Proteomes" id="UP000324104">
    <property type="component" value="Unassembled WGS sequence"/>
</dbReference>
<gene>
    <name evidence="4" type="ORF">FYC77_07090</name>
</gene>
<feature type="region of interest" description="Disordered" evidence="3">
    <location>
        <begin position="278"/>
        <end position="298"/>
    </location>
</feature>
<evidence type="ECO:0000313" key="5">
    <source>
        <dbReference type="Proteomes" id="UP000324104"/>
    </source>
</evidence>
<dbReference type="CDD" id="cd04647">
    <property type="entry name" value="LbH_MAT_like"/>
    <property type="match status" value="1"/>
</dbReference>
<dbReference type="GO" id="GO:0008374">
    <property type="term" value="F:O-acyltransferase activity"/>
    <property type="evidence" value="ECO:0007669"/>
    <property type="project" value="TreeGrafter"/>
</dbReference>
<dbReference type="Gene3D" id="2.160.10.10">
    <property type="entry name" value="Hexapeptide repeat proteins"/>
    <property type="match status" value="1"/>
</dbReference>
<evidence type="ECO:0000313" key="4">
    <source>
        <dbReference type="EMBL" id="TYT62790.1"/>
    </source>
</evidence>
<dbReference type="PANTHER" id="PTHR23416:SF23">
    <property type="entry name" value="ACETYLTRANSFERASE C18B11.09C-RELATED"/>
    <property type="match status" value="1"/>
</dbReference>
<comment type="caution">
    <text evidence="4">The sequence shown here is derived from an EMBL/GenBank/DDBJ whole genome shotgun (WGS) entry which is preliminary data.</text>
</comment>
<dbReference type="SUPFAM" id="SSF51161">
    <property type="entry name" value="Trimeric LpxA-like enzymes"/>
    <property type="match status" value="1"/>
</dbReference>
<dbReference type="PANTHER" id="PTHR23416">
    <property type="entry name" value="SIALIC ACID SYNTHASE-RELATED"/>
    <property type="match status" value="1"/>
</dbReference>
<keyword evidence="4" id="KW-0012">Acyltransferase</keyword>
<dbReference type="InterPro" id="IPR051159">
    <property type="entry name" value="Hexapeptide_acetyltransf"/>
</dbReference>
<reference evidence="4 5" key="1">
    <citation type="submission" date="2019-08" db="EMBL/GenBank/DDBJ databases">
        <title>Archaea genome.</title>
        <authorList>
            <person name="Kajale S."/>
            <person name="Shouche Y."/>
            <person name="Deshpande N."/>
            <person name="Sharma A."/>
        </authorList>
    </citation>
    <scope>NUCLEOTIDE SEQUENCE [LARGE SCALE GENOMIC DNA]</scope>
    <source>
        <strain evidence="4 5">ESP3B_9</strain>
    </source>
</reference>
<dbReference type="GO" id="GO:0005829">
    <property type="term" value="C:cytosol"/>
    <property type="evidence" value="ECO:0007669"/>
    <property type="project" value="TreeGrafter"/>
</dbReference>
<sequence>MTKRYVSLPDEAEDGMQAFIDEVDRRLSSDEDTCSVVEDILIDLSGDRDAYERWQRGESVSPAERVRLQSYDPCNTTLESEYYAEKDEKRFRRSKHLQWLWRQFDSLPIADNVEFALRFRRMLANHLFEECGEGCRFFKGISFTYGHNITIGDNAVVHDDVHLDDRGKLTIGDRVSISDGVHVYSHDHDVVDQTAVRNYHTIIEDDARVTFDSMIRAGNRVGENAIVGARAVVQNDVPAHHIVVGMPAQSVKIKPGWESVATPIDEAGVNRQEERRIEYDLPDDLEPFDEFGRDLDRT</sequence>
<proteinExistence type="inferred from homology"/>
<evidence type="ECO:0000256" key="2">
    <source>
        <dbReference type="ARBA" id="ARBA00022679"/>
    </source>
</evidence>
<dbReference type="RefSeq" id="WP_149080805.1">
    <property type="nucleotide sequence ID" value="NZ_VTAW01000006.1"/>
</dbReference>
<evidence type="ECO:0000256" key="1">
    <source>
        <dbReference type="ARBA" id="ARBA00007274"/>
    </source>
</evidence>
<dbReference type="EMBL" id="VTAW01000006">
    <property type="protein sequence ID" value="TYT62790.1"/>
    <property type="molecule type" value="Genomic_DNA"/>
</dbReference>
<keyword evidence="5" id="KW-1185">Reference proteome</keyword>
<accession>A0A5D5ATE0</accession>